<feature type="non-terminal residue" evidence="2">
    <location>
        <position position="54"/>
    </location>
</feature>
<accession>X1EEC1</accession>
<gene>
    <name evidence="2" type="ORF">S01H4_63539</name>
</gene>
<dbReference type="EMBL" id="BART01038244">
    <property type="protein sequence ID" value="GAH15469.1"/>
    <property type="molecule type" value="Genomic_DNA"/>
</dbReference>
<evidence type="ECO:0000256" key="1">
    <source>
        <dbReference type="SAM" id="Phobius"/>
    </source>
</evidence>
<comment type="caution">
    <text evidence="2">The sequence shown here is derived from an EMBL/GenBank/DDBJ whole genome shotgun (WGS) entry which is preliminary data.</text>
</comment>
<reference evidence="2" key="1">
    <citation type="journal article" date="2014" name="Front. Microbiol.">
        <title>High frequency of phylogenetically diverse reductive dehalogenase-homologous genes in deep subseafloor sedimentary metagenomes.</title>
        <authorList>
            <person name="Kawai M."/>
            <person name="Futagami T."/>
            <person name="Toyoda A."/>
            <person name="Takaki Y."/>
            <person name="Nishi S."/>
            <person name="Hori S."/>
            <person name="Arai W."/>
            <person name="Tsubouchi T."/>
            <person name="Morono Y."/>
            <person name="Uchiyama I."/>
            <person name="Ito T."/>
            <person name="Fujiyama A."/>
            <person name="Inagaki F."/>
            <person name="Takami H."/>
        </authorList>
    </citation>
    <scope>NUCLEOTIDE SEQUENCE</scope>
    <source>
        <strain evidence="2">Expedition CK06-06</strain>
    </source>
</reference>
<name>X1EEC1_9ZZZZ</name>
<keyword evidence="1" id="KW-0472">Membrane</keyword>
<keyword evidence="1" id="KW-1133">Transmembrane helix</keyword>
<evidence type="ECO:0000313" key="2">
    <source>
        <dbReference type="EMBL" id="GAH15469.1"/>
    </source>
</evidence>
<dbReference type="AlphaFoldDB" id="X1EEC1"/>
<organism evidence="2">
    <name type="scientific">marine sediment metagenome</name>
    <dbReference type="NCBI Taxonomy" id="412755"/>
    <lineage>
        <taxon>unclassified sequences</taxon>
        <taxon>metagenomes</taxon>
        <taxon>ecological metagenomes</taxon>
    </lineage>
</organism>
<sequence length="54" mass="6346">MGYWKWLFKKIFNFFGVIKYALKLKGYRVLAYGFIIYGAIGAIAIMFNQVILVF</sequence>
<keyword evidence="1" id="KW-0812">Transmembrane</keyword>
<protein>
    <submittedName>
        <fullName evidence="2">Uncharacterized protein</fullName>
    </submittedName>
</protein>
<feature type="transmembrane region" description="Helical" evidence="1">
    <location>
        <begin position="29"/>
        <end position="51"/>
    </location>
</feature>
<proteinExistence type="predicted"/>